<name>A0ABU3ZS42_9SPHN</name>
<organism evidence="2 3">
    <name type="scientific">Sphingobium naphthae</name>
    <dbReference type="NCBI Taxonomy" id="1886786"/>
    <lineage>
        <taxon>Bacteria</taxon>
        <taxon>Pseudomonadati</taxon>
        <taxon>Pseudomonadota</taxon>
        <taxon>Alphaproteobacteria</taxon>
        <taxon>Sphingomonadales</taxon>
        <taxon>Sphingomonadaceae</taxon>
        <taxon>Sphingobium</taxon>
    </lineage>
</organism>
<evidence type="ECO:0000313" key="2">
    <source>
        <dbReference type="EMBL" id="MDV5822326.1"/>
    </source>
</evidence>
<comment type="caution">
    <text evidence="2">The sequence shown here is derived from an EMBL/GenBank/DDBJ whole genome shotgun (WGS) entry which is preliminary data.</text>
</comment>
<accession>A0ABU3ZS42</accession>
<evidence type="ECO:0000313" key="3">
    <source>
        <dbReference type="Proteomes" id="UP001185984"/>
    </source>
</evidence>
<feature type="signal peptide" evidence="1">
    <location>
        <begin position="1"/>
        <end position="26"/>
    </location>
</feature>
<dbReference type="EMBL" id="JAPTHD010000001">
    <property type="protein sequence ID" value="MDV5822326.1"/>
    <property type="molecule type" value="Genomic_DNA"/>
</dbReference>
<proteinExistence type="predicted"/>
<dbReference type="Proteomes" id="UP001185984">
    <property type="component" value="Unassembled WGS sequence"/>
</dbReference>
<keyword evidence="1" id="KW-0732">Signal</keyword>
<sequence length="117" mass="12069">MRAGRGMLLAGALAMGLFPAALHAQAGPSKAQLANAAFVLRVMSSALQSDEVEQPVKNKLFECLYSNSVSQISGAVDKVIAANPGKVDRKDASQMLAVIAGACGYRPAATPKSAPKK</sequence>
<keyword evidence="3" id="KW-1185">Reference proteome</keyword>
<gene>
    <name evidence="2" type="ORF">O0R41_01745</name>
</gene>
<protein>
    <submittedName>
        <fullName evidence="2">Uncharacterized protein</fullName>
    </submittedName>
</protein>
<reference evidence="3" key="1">
    <citation type="journal article" date="2022" name="J Environ Chem Eng">
        <title>Biodegradation of petroleum oil using a constructed nonpathogenic and heavy metal-tolerant bacterial consortium isolated from marine sponges.</title>
        <authorList>
            <person name="Dechsakulwatana C."/>
            <person name="Rungsihiranrut A."/>
            <person name="Muangchinda C."/>
            <person name="Ningthoujam R."/>
            <person name="Klankeo P."/>
            <person name="Pinyakong O."/>
        </authorList>
    </citation>
    <scope>NUCLEOTIDE SEQUENCE [LARGE SCALE GENOMIC DNA]</scope>
    <source>
        <strain evidence="3">MO2-4</strain>
    </source>
</reference>
<feature type="chain" id="PRO_5046550996" evidence="1">
    <location>
        <begin position="27"/>
        <end position="117"/>
    </location>
</feature>
<dbReference type="RefSeq" id="WP_317515540.1">
    <property type="nucleotide sequence ID" value="NZ_JAPTHD010000001.1"/>
</dbReference>
<evidence type="ECO:0000256" key="1">
    <source>
        <dbReference type="SAM" id="SignalP"/>
    </source>
</evidence>